<keyword evidence="1" id="KW-0812">Transmembrane</keyword>
<keyword evidence="3" id="KW-1185">Reference proteome</keyword>
<dbReference type="EMBL" id="MLAW01000007">
    <property type="protein sequence ID" value="OJJ26399.1"/>
    <property type="molecule type" value="Genomic_DNA"/>
</dbReference>
<reference evidence="2" key="1">
    <citation type="submission" date="2016-10" db="EMBL/GenBank/DDBJ databases">
        <title>CRISPR-Cas defence system in Roseofilum reptotaenium: evidence of a bacteriophage-cyanobacterium arms race in the coral black band disease.</title>
        <authorList>
            <person name="Buerger P."/>
            <person name="Wood-Charlson E.M."/>
            <person name="Weynberg K.D."/>
            <person name="Willis B."/>
            <person name="Van Oppen M.J."/>
        </authorList>
    </citation>
    <scope>NUCLEOTIDE SEQUENCE [LARGE SCALE GENOMIC DNA]</scope>
    <source>
        <strain evidence="2">AO1-A</strain>
    </source>
</reference>
<name>A0A1L9QUS7_9CYAN</name>
<evidence type="ECO:0000313" key="2">
    <source>
        <dbReference type="EMBL" id="OJJ26399.1"/>
    </source>
</evidence>
<accession>A0A1L9QUS7</accession>
<keyword evidence="1" id="KW-0472">Membrane</keyword>
<protein>
    <submittedName>
        <fullName evidence="2">Uncharacterized protein</fullName>
    </submittedName>
</protein>
<dbReference type="AlphaFoldDB" id="A0A1L9QUS7"/>
<comment type="caution">
    <text evidence="2">The sequence shown here is derived from an EMBL/GenBank/DDBJ whole genome shotgun (WGS) entry which is preliminary data.</text>
</comment>
<sequence>MTALGNLGKPLPGLVLPIAPELSIRFRYLAILYSPLNLAFASIPILITAPTHFTKFITVWVNGVLSQAQMQYD</sequence>
<evidence type="ECO:0000256" key="1">
    <source>
        <dbReference type="SAM" id="Phobius"/>
    </source>
</evidence>
<keyword evidence="1" id="KW-1133">Transmembrane helix</keyword>
<gene>
    <name evidence="2" type="ORF">BI308_05970</name>
</gene>
<evidence type="ECO:0000313" key="3">
    <source>
        <dbReference type="Proteomes" id="UP000183940"/>
    </source>
</evidence>
<dbReference type="Proteomes" id="UP000183940">
    <property type="component" value="Unassembled WGS sequence"/>
</dbReference>
<feature type="transmembrane region" description="Helical" evidence="1">
    <location>
        <begin position="26"/>
        <end position="47"/>
    </location>
</feature>
<dbReference type="STRING" id="1925591.BI308_05970"/>
<proteinExistence type="predicted"/>
<organism evidence="2 3">
    <name type="scientific">Roseofilum reptotaenium AO1-A</name>
    <dbReference type="NCBI Taxonomy" id="1925591"/>
    <lineage>
        <taxon>Bacteria</taxon>
        <taxon>Bacillati</taxon>
        <taxon>Cyanobacteriota</taxon>
        <taxon>Cyanophyceae</taxon>
        <taxon>Desertifilales</taxon>
        <taxon>Desertifilaceae</taxon>
        <taxon>Roseofilum</taxon>
    </lineage>
</organism>